<keyword evidence="2" id="KW-1185">Reference proteome</keyword>
<accession>A0AAW8R6Q7</accession>
<evidence type="ECO:0000313" key="1">
    <source>
        <dbReference type="EMBL" id="MDT0582868.1"/>
    </source>
</evidence>
<proteinExistence type="predicted"/>
<name>A0AAW8R6Q7_9ALTE</name>
<protein>
    <submittedName>
        <fullName evidence="1">DUF938 domain-containing protein</fullName>
    </submittedName>
</protein>
<reference evidence="1 2" key="1">
    <citation type="submission" date="2023-09" db="EMBL/GenBank/DDBJ databases">
        <authorList>
            <person name="Rey-Velasco X."/>
        </authorList>
    </citation>
    <scope>NUCLEOTIDE SEQUENCE [LARGE SCALE GENOMIC DNA]</scope>
    <source>
        <strain evidence="1 2">W409</strain>
    </source>
</reference>
<organism evidence="1 2">
    <name type="scientific">Brumicola blandensis</name>
    <dbReference type="NCBI Taxonomy" id="3075611"/>
    <lineage>
        <taxon>Bacteria</taxon>
        <taxon>Pseudomonadati</taxon>
        <taxon>Pseudomonadota</taxon>
        <taxon>Gammaproteobacteria</taxon>
        <taxon>Alteromonadales</taxon>
        <taxon>Alteromonadaceae</taxon>
        <taxon>Brumicola</taxon>
    </lineage>
</organism>
<comment type="caution">
    <text evidence="1">The sequence shown here is derived from an EMBL/GenBank/DDBJ whole genome shotgun (WGS) entry which is preliminary data.</text>
</comment>
<dbReference type="InterPro" id="IPR010342">
    <property type="entry name" value="DUF938"/>
</dbReference>
<dbReference type="Proteomes" id="UP001249020">
    <property type="component" value="Unassembled WGS sequence"/>
</dbReference>
<dbReference type="EMBL" id="JAVRIE010000003">
    <property type="protein sequence ID" value="MDT0582868.1"/>
    <property type="molecule type" value="Genomic_DNA"/>
</dbReference>
<dbReference type="Pfam" id="PF06080">
    <property type="entry name" value="DUF938"/>
    <property type="match status" value="1"/>
</dbReference>
<dbReference type="RefSeq" id="WP_311361638.1">
    <property type="nucleotide sequence ID" value="NZ_JAVRIE010000003.1"/>
</dbReference>
<gene>
    <name evidence="1" type="ORF">RM544_09960</name>
</gene>
<evidence type="ECO:0000313" key="2">
    <source>
        <dbReference type="Proteomes" id="UP001249020"/>
    </source>
</evidence>
<dbReference type="PANTHER" id="PTHR20974:SF0">
    <property type="entry name" value="UPF0585 PROTEIN CG18661"/>
    <property type="match status" value="1"/>
</dbReference>
<dbReference type="Gene3D" id="3.40.50.150">
    <property type="entry name" value="Vaccinia Virus protein VP39"/>
    <property type="match status" value="1"/>
</dbReference>
<sequence length="210" mass="24018">MNEEKPYSQACENNKQAILTVLEKEFASVKHALEVGSGTGQHAVHFAANLPHLTWHCSDVEDYHQGINLWIDEFPSKNLRRPFALKLARDEWYTHTPLDSTRTDADVFDGVFTANTAHIMLEHEIKALMQSIDKHLPENGVFCQYGPFKVDGHFTSQSNEDFHYKLLASGRGGYRDIEELASWAQGLRLIDTIQMPANNLLLVWRKRKVK</sequence>
<dbReference type="SUPFAM" id="SSF53335">
    <property type="entry name" value="S-adenosyl-L-methionine-dependent methyltransferases"/>
    <property type="match status" value="1"/>
</dbReference>
<dbReference type="AlphaFoldDB" id="A0AAW8R6Q7"/>
<dbReference type="PANTHER" id="PTHR20974">
    <property type="entry name" value="UPF0585 PROTEIN CG18661"/>
    <property type="match status" value="1"/>
</dbReference>
<dbReference type="InterPro" id="IPR029063">
    <property type="entry name" value="SAM-dependent_MTases_sf"/>
</dbReference>